<name>A0A1I6RVL1_9ACTN</name>
<evidence type="ECO:0000313" key="2">
    <source>
        <dbReference type="Proteomes" id="UP000198873"/>
    </source>
</evidence>
<reference evidence="2" key="1">
    <citation type="submission" date="2016-10" db="EMBL/GenBank/DDBJ databases">
        <authorList>
            <person name="Varghese N."/>
            <person name="Submissions S."/>
        </authorList>
    </citation>
    <scope>NUCLEOTIDE SEQUENCE [LARGE SCALE GENOMIC DNA]</scope>
    <source>
        <strain evidence="2">CGMCC 4.7047</strain>
    </source>
</reference>
<sequence length="689" mass="75501">MPTYEQLYNLNLTNLETAAEDWSSLASSLGELSQAAQEGLLAKVEPLDWRGETAEAAKPLLTATGRRFSHAHEIAAAIHDVLLTLADKQRSARNDLAALSEEAAQLDLSIRYPDGAVYLRSNHGYTDEYLEQLDRHGTGLQDPGRQGDVDYITRRIAEILGNSEEADTTAARALYDLVGEEGAPFAAPSADGWETAERQQGYADALEVIELYETGEHKTPEGLARMNELFETNQDNESFAVHFATRMGADGVLGFWSDMALLGTDQEPTDEYVQSVAQLRENLGTTLGLATRSGDYRMGAWEADVIARGTEPYGHGYENTLTGFQIMSDLMRFGEYDAGYLSAYGDALVAFEQPEGEGHRWATPTGVALPGLGFAYDPATGLMNALSHNPEAATHFFLSGNPQDNAVYFIEERTYAPGESDEVLNAVGEALYAATTGVNPDLSHPYPPDHSPEQQRLFRRTLEIGSGMEDDFPPELRESMARMLGDYRSDVHATARNHSGGDLPLDAAQLSEIANQISRSPESYEILQTSMVIEYAEQIEADTTGDPVYVLDDIARSIGFLEQGRYAALEIDKDDSSWAGKNLYNFIGATLGDTPYIGTQLQHSVDQLTSRWVDWANSTTEADLRRSRAEYYTEGNSFLNGIAEQWLADNPAPPGVSEDKWIDRANQTVRDAANAGHLGAVNSTGDRDD</sequence>
<dbReference type="STRING" id="1176198.SAMN05444716_103486"/>
<dbReference type="RefSeq" id="WP_093842824.1">
    <property type="nucleotide sequence ID" value="NZ_FPAB01000003.1"/>
</dbReference>
<keyword evidence="2" id="KW-1185">Reference proteome</keyword>
<accession>A0A1I6RVL1</accession>
<protein>
    <submittedName>
        <fullName evidence="1">Uncharacterized protein</fullName>
    </submittedName>
</protein>
<dbReference type="Proteomes" id="UP000198873">
    <property type="component" value="Unassembled WGS sequence"/>
</dbReference>
<proteinExistence type="predicted"/>
<evidence type="ECO:0000313" key="1">
    <source>
        <dbReference type="EMBL" id="SFS68722.1"/>
    </source>
</evidence>
<dbReference type="EMBL" id="FPAB01000003">
    <property type="protein sequence ID" value="SFS68722.1"/>
    <property type="molecule type" value="Genomic_DNA"/>
</dbReference>
<dbReference type="AlphaFoldDB" id="A0A1I6RVL1"/>
<gene>
    <name evidence="1" type="ORF">SAMN05444716_103486</name>
</gene>
<organism evidence="1 2">
    <name type="scientific">Streptomyces harbinensis</name>
    <dbReference type="NCBI Taxonomy" id="1176198"/>
    <lineage>
        <taxon>Bacteria</taxon>
        <taxon>Bacillati</taxon>
        <taxon>Actinomycetota</taxon>
        <taxon>Actinomycetes</taxon>
        <taxon>Kitasatosporales</taxon>
        <taxon>Streptomycetaceae</taxon>
        <taxon>Streptomyces</taxon>
    </lineage>
</organism>